<dbReference type="Gene3D" id="3.40.50.720">
    <property type="entry name" value="NAD(P)-binding Rossmann-like Domain"/>
    <property type="match status" value="1"/>
</dbReference>
<dbReference type="InterPro" id="IPR036291">
    <property type="entry name" value="NAD(P)-bd_dom_sf"/>
</dbReference>
<dbReference type="SUPFAM" id="SSF51735">
    <property type="entry name" value="NAD(P)-binding Rossmann-fold domains"/>
    <property type="match status" value="1"/>
</dbReference>
<evidence type="ECO:0000256" key="4">
    <source>
        <dbReference type="ARBA" id="ARBA00017099"/>
    </source>
</evidence>
<protein>
    <recommendedName>
        <fullName evidence="4 6">dTDP-4-dehydrorhamnose reductase</fullName>
        <ecNumber evidence="3 6">1.1.1.133</ecNumber>
    </recommendedName>
</protein>
<evidence type="ECO:0000313" key="8">
    <source>
        <dbReference type="EMBL" id="PCJ41685.1"/>
    </source>
</evidence>
<dbReference type="EMBL" id="NVWI01000004">
    <property type="protein sequence ID" value="PCJ41685.1"/>
    <property type="molecule type" value="Genomic_DNA"/>
</dbReference>
<comment type="catalytic activity">
    <reaction evidence="5 6">
        <text>dTDP-beta-L-rhamnose + NADP(+) = dTDP-4-dehydro-beta-L-rhamnose + NADPH + H(+)</text>
        <dbReference type="Rhea" id="RHEA:21796"/>
        <dbReference type="ChEBI" id="CHEBI:15378"/>
        <dbReference type="ChEBI" id="CHEBI:57510"/>
        <dbReference type="ChEBI" id="CHEBI:57783"/>
        <dbReference type="ChEBI" id="CHEBI:58349"/>
        <dbReference type="ChEBI" id="CHEBI:62830"/>
        <dbReference type="EC" id="1.1.1.133"/>
    </reaction>
</comment>
<keyword evidence="6" id="KW-0521">NADP</keyword>
<dbReference type="GO" id="GO:0008831">
    <property type="term" value="F:dTDP-4-dehydrorhamnose reductase activity"/>
    <property type="evidence" value="ECO:0007669"/>
    <property type="project" value="UniProtKB-EC"/>
</dbReference>
<evidence type="ECO:0000256" key="1">
    <source>
        <dbReference type="ARBA" id="ARBA00004781"/>
    </source>
</evidence>
<dbReference type="PANTHER" id="PTHR10491">
    <property type="entry name" value="DTDP-4-DEHYDRORHAMNOSE REDUCTASE"/>
    <property type="match status" value="1"/>
</dbReference>
<dbReference type="Gene3D" id="3.90.25.10">
    <property type="entry name" value="UDP-galactose 4-epimerase, domain 1"/>
    <property type="match status" value="1"/>
</dbReference>
<keyword evidence="6" id="KW-0560">Oxidoreductase</keyword>
<gene>
    <name evidence="8" type="ORF">COA71_06630</name>
</gene>
<sequence>MVKLFVFGSNSPLGKSFTQLLKKESVEFVAVSDDAPSIYEAGRLATLINEAQPGQLLNLSLNPGIFQSETGISKERLDQLTQAFSTLLKSAKTQKIPLIHHSSVAVFDGSNPKPYLETDSCSPNNPLGKLALNLEKKAAKYEKHIILRTEGLFDSDTAFFDYCVAQCKQHQGKLNLLDQRCSPTSVIDVARVLLAINRQLECNANPWGVHQYCALQATYRHTFVEDFLTEIAGFDKTLAAVLKNLEISTQETSKAQLKNSVLDCQKIMASFGIKQRSRGAALKELLAEKYG</sequence>
<comment type="caution">
    <text evidence="8">The sequence shown here is derived from an EMBL/GenBank/DDBJ whole genome shotgun (WGS) entry which is preliminary data.</text>
</comment>
<dbReference type="InterPro" id="IPR029903">
    <property type="entry name" value="RmlD-like-bd"/>
</dbReference>
<dbReference type="GO" id="GO:0019305">
    <property type="term" value="P:dTDP-rhamnose biosynthetic process"/>
    <property type="evidence" value="ECO:0007669"/>
    <property type="project" value="UniProtKB-UniPathway"/>
</dbReference>
<dbReference type="UniPathway" id="UPA00124"/>
<comment type="cofactor">
    <cofactor evidence="6">
        <name>Mg(2+)</name>
        <dbReference type="ChEBI" id="CHEBI:18420"/>
    </cofactor>
    <text evidence="6">Binds 1 Mg(2+) ion per monomer.</text>
</comment>
<dbReference type="EC" id="1.1.1.133" evidence="3 6"/>
<dbReference type="UniPathway" id="UPA00281"/>
<comment type="similarity">
    <text evidence="2 6">Belongs to the dTDP-4-dehydrorhamnose reductase family.</text>
</comment>
<reference evidence="9" key="1">
    <citation type="submission" date="2017-08" db="EMBL/GenBank/DDBJ databases">
        <title>A dynamic microbial community with high functional redundancy inhabits the cold, oxic subseafloor aquifer.</title>
        <authorList>
            <person name="Tully B.J."/>
            <person name="Wheat C.G."/>
            <person name="Glazer B.T."/>
            <person name="Huber J.A."/>
        </authorList>
    </citation>
    <scope>NUCLEOTIDE SEQUENCE [LARGE SCALE GENOMIC DNA]</scope>
</reference>
<evidence type="ECO:0000259" key="7">
    <source>
        <dbReference type="Pfam" id="PF04321"/>
    </source>
</evidence>
<feature type="domain" description="RmlD-like substrate binding" evidence="7">
    <location>
        <begin position="3"/>
        <end position="288"/>
    </location>
</feature>
<evidence type="ECO:0000256" key="3">
    <source>
        <dbReference type="ARBA" id="ARBA00012929"/>
    </source>
</evidence>
<dbReference type="Pfam" id="PF04321">
    <property type="entry name" value="RmlD_sub_bind"/>
    <property type="match status" value="1"/>
</dbReference>
<accession>A0A2A5CDU7</accession>
<name>A0A2A5CDU7_9GAMM</name>
<dbReference type="GO" id="GO:0005829">
    <property type="term" value="C:cytosol"/>
    <property type="evidence" value="ECO:0007669"/>
    <property type="project" value="TreeGrafter"/>
</dbReference>
<evidence type="ECO:0000313" key="9">
    <source>
        <dbReference type="Proteomes" id="UP000228987"/>
    </source>
</evidence>
<dbReference type="PANTHER" id="PTHR10491:SF4">
    <property type="entry name" value="METHIONINE ADENOSYLTRANSFERASE 2 SUBUNIT BETA"/>
    <property type="match status" value="1"/>
</dbReference>
<comment type="pathway">
    <text evidence="1 6">Carbohydrate biosynthesis; dTDP-L-rhamnose biosynthesis.</text>
</comment>
<dbReference type="InterPro" id="IPR005913">
    <property type="entry name" value="dTDP_dehydrorham_reduct"/>
</dbReference>
<comment type="function">
    <text evidence="6">Catalyzes the reduction of dTDP-6-deoxy-L-lyxo-4-hexulose to yield dTDP-L-rhamnose.</text>
</comment>
<evidence type="ECO:0000256" key="6">
    <source>
        <dbReference type="RuleBase" id="RU364082"/>
    </source>
</evidence>
<evidence type="ECO:0000256" key="2">
    <source>
        <dbReference type="ARBA" id="ARBA00010944"/>
    </source>
</evidence>
<proteinExistence type="inferred from homology"/>
<evidence type="ECO:0000256" key="5">
    <source>
        <dbReference type="ARBA" id="ARBA00048200"/>
    </source>
</evidence>
<dbReference type="Proteomes" id="UP000228987">
    <property type="component" value="Unassembled WGS sequence"/>
</dbReference>
<dbReference type="AlphaFoldDB" id="A0A2A5CDU7"/>
<organism evidence="8 9">
    <name type="scientific">SAR86 cluster bacterium</name>
    <dbReference type="NCBI Taxonomy" id="2030880"/>
    <lineage>
        <taxon>Bacteria</taxon>
        <taxon>Pseudomonadati</taxon>
        <taxon>Pseudomonadota</taxon>
        <taxon>Gammaproteobacteria</taxon>
        <taxon>SAR86 cluster</taxon>
    </lineage>
</organism>
<dbReference type="GO" id="GO:0009243">
    <property type="term" value="P:O antigen biosynthetic process"/>
    <property type="evidence" value="ECO:0007669"/>
    <property type="project" value="UniProtKB-UniPathway"/>
</dbReference>